<feature type="transmembrane region" description="Helical" evidence="2">
    <location>
        <begin position="93"/>
        <end position="115"/>
    </location>
</feature>
<evidence type="ECO:0000313" key="3">
    <source>
        <dbReference type="EnsemblMetazoa" id="ACUA001764-PA"/>
    </source>
</evidence>
<dbReference type="STRING" id="139723.A0A182LTS3"/>
<reference evidence="3" key="2">
    <citation type="submission" date="2020-05" db="UniProtKB">
        <authorList>
            <consortium name="EnsemblMetazoa"/>
        </authorList>
    </citation>
    <scope>IDENTIFICATION</scope>
    <source>
        <strain evidence="3">A-37</strain>
    </source>
</reference>
<sequence>MHRDAIVAPSTTHSSINASSNTMSTTCFEIIRKQSPTVCALVGRNATTNDGDVPTNPTTIPDHSSTPAITVPSVTTSEPIGTNVQPDDGGMGAFGIVMICLTVITTLGIGTVYIVRRHPDRCQQLHSIVLCRGIIKNDFPSTLYSRVDNSETSSLLLNPSNVLSDSDDDMLI</sequence>
<accession>A0A182LTS3</accession>
<evidence type="ECO:0000313" key="4">
    <source>
        <dbReference type="Proteomes" id="UP000075883"/>
    </source>
</evidence>
<dbReference type="EnsemblMetazoa" id="ACUA001764-RA">
    <property type="protein sequence ID" value="ACUA001764-PA"/>
    <property type="gene ID" value="ACUA001764"/>
</dbReference>
<name>A0A182LTS3_9DIPT</name>
<protein>
    <submittedName>
        <fullName evidence="3">Uncharacterized protein</fullName>
    </submittedName>
</protein>
<keyword evidence="2" id="KW-0812">Transmembrane</keyword>
<evidence type="ECO:0000256" key="1">
    <source>
        <dbReference type="SAM" id="MobiDB-lite"/>
    </source>
</evidence>
<evidence type="ECO:0000256" key="2">
    <source>
        <dbReference type="SAM" id="Phobius"/>
    </source>
</evidence>
<keyword evidence="4" id="KW-1185">Reference proteome</keyword>
<dbReference type="EMBL" id="AXCM01004850">
    <property type="status" value="NOT_ANNOTATED_CDS"/>
    <property type="molecule type" value="Genomic_DNA"/>
</dbReference>
<organism evidence="3 4">
    <name type="scientific">Anopheles culicifacies</name>
    <dbReference type="NCBI Taxonomy" id="139723"/>
    <lineage>
        <taxon>Eukaryota</taxon>
        <taxon>Metazoa</taxon>
        <taxon>Ecdysozoa</taxon>
        <taxon>Arthropoda</taxon>
        <taxon>Hexapoda</taxon>
        <taxon>Insecta</taxon>
        <taxon>Pterygota</taxon>
        <taxon>Neoptera</taxon>
        <taxon>Endopterygota</taxon>
        <taxon>Diptera</taxon>
        <taxon>Nematocera</taxon>
        <taxon>Culicoidea</taxon>
        <taxon>Culicidae</taxon>
        <taxon>Anophelinae</taxon>
        <taxon>Anopheles</taxon>
        <taxon>culicifacies species complex</taxon>
    </lineage>
</organism>
<reference evidence="4" key="1">
    <citation type="submission" date="2013-09" db="EMBL/GenBank/DDBJ databases">
        <title>The Genome Sequence of Anopheles culicifacies species A.</title>
        <authorList>
            <consortium name="The Broad Institute Genomics Platform"/>
            <person name="Neafsey D.E."/>
            <person name="Besansky N."/>
            <person name="Howell P."/>
            <person name="Walton C."/>
            <person name="Young S.K."/>
            <person name="Zeng Q."/>
            <person name="Gargeya S."/>
            <person name="Fitzgerald M."/>
            <person name="Haas B."/>
            <person name="Abouelleil A."/>
            <person name="Allen A.W."/>
            <person name="Alvarado L."/>
            <person name="Arachchi H.M."/>
            <person name="Berlin A.M."/>
            <person name="Chapman S.B."/>
            <person name="Gainer-Dewar J."/>
            <person name="Goldberg J."/>
            <person name="Griggs A."/>
            <person name="Gujja S."/>
            <person name="Hansen M."/>
            <person name="Howarth C."/>
            <person name="Imamovic A."/>
            <person name="Ireland A."/>
            <person name="Larimer J."/>
            <person name="McCowan C."/>
            <person name="Murphy C."/>
            <person name="Pearson M."/>
            <person name="Poon T.W."/>
            <person name="Priest M."/>
            <person name="Roberts A."/>
            <person name="Saif S."/>
            <person name="Shea T."/>
            <person name="Sisk P."/>
            <person name="Sykes S."/>
            <person name="Wortman J."/>
            <person name="Nusbaum C."/>
            <person name="Birren B."/>
        </authorList>
    </citation>
    <scope>NUCLEOTIDE SEQUENCE [LARGE SCALE GENOMIC DNA]</scope>
    <source>
        <strain evidence="4">A-37</strain>
    </source>
</reference>
<feature type="region of interest" description="Disordered" evidence="1">
    <location>
        <begin position="49"/>
        <end position="78"/>
    </location>
</feature>
<dbReference type="VEuPathDB" id="VectorBase:ACUA001764"/>
<dbReference type="Proteomes" id="UP000075883">
    <property type="component" value="Unassembled WGS sequence"/>
</dbReference>
<proteinExistence type="predicted"/>
<dbReference type="AlphaFoldDB" id="A0A182LTS3"/>
<keyword evidence="2" id="KW-1133">Transmembrane helix</keyword>
<keyword evidence="2" id="KW-0472">Membrane</keyword>